<accession>A0ACB9SS75</accession>
<organism evidence="1 2">
    <name type="scientific">Holotrichia oblita</name>
    <name type="common">Chafer beetle</name>
    <dbReference type="NCBI Taxonomy" id="644536"/>
    <lineage>
        <taxon>Eukaryota</taxon>
        <taxon>Metazoa</taxon>
        <taxon>Ecdysozoa</taxon>
        <taxon>Arthropoda</taxon>
        <taxon>Hexapoda</taxon>
        <taxon>Insecta</taxon>
        <taxon>Pterygota</taxon>
        <taxon>Neoptera</taxon>
        <taxon>Endopterygota</taxon>
        <taxon>Coleoptera</taxon>
        <taxon>Polyphaga</taxon>
        <taxon>Scarabaeiformia</taxon>
        <taxon>Scarabaeidae</taxon>
        <taxon>Melolonthinae</taxon>
        <taxon>Holotrichia</taxon>
    </lineage>
</organism>
<evidence type="ECO:0000313" key="2">
    <source>
        <dbReference type="Proteomes" id="UP001056778"/>
    </source>
</evidence>
<reference evidence="1" key="1">
    <citation type="submission" date="2022-04" db="EMBL/GenBank/DDBJ databases">
        <title>Chromosome-scale genome assembly of Holotrichia oblita Faldermann.</title>
        <authorList>
            <person name="Rongchong L."/>
        </authorList>
    </citation>
    <scope>NUCLEOTIDE SEQUENCE</scope>
    <source>
        <strain evidence="1">81SQS9</strain>
    </source>
</reference>
<dbReference type="EMBL" id="CM043021">
    <property type="protein sequence ID" value="KAI4458051.1"/>
    <property type="molecule type" value="Genomic_DNA"/>
</dbReference>
<comment type="caution">
    <text evidence="1">The sequence shown here is derived from an EMBL/GenBank/DDBJ whole genome shotgun (WGS) entry which is preliminary data.</text>
</comment>
<name>A0ACB9SS75_HOLOL</name>
<keyword evidence="2" id="KW-1185">Reference proteome</keyword>
<evidence type="ECO:0000313" key="1">
    <source>
        <dbReference type="EMBL" id="KAI4458051.1"/>
    </source>
</evidence>
<sequence>MWEYANVWAIARRTGLEPYVPACIRLKLDLVFESLTVPTFEEIGHCPFSINKFVKAVGAWNYTNQSILLPTFTIHSEIVLTWVQDIIQEFTFKERYIQKSEQILLQASKGILNCTFVGVHIRRTDYIGYLLQKHRVQPADTEFYMNSMKYYEKKYKNLVFVIVSDDPVWCQKKFGHMNNVFVVGKKVPNSAALDLAILASCNHTIFDYGTYGTWGAILAGGETIYFNLTSHSTVRVGQLLPNWHAMS</sequence>
<gene>
    <name evidence="1" type="ORF">MML48_7g00003168</name>
</gene>
<proteinExistence type="predicted"/>
<dbReference type="Proteomes" id="UP001056778">
    <property type="component" value="Chromosome 7"/>
</dbReference>
<protein>
    <submittedName>
        <fullName evidence="1">Galactoside 2-l-fucosyltransferase</fullName>
    </submittedName>
</protein>